<dbReference type="EMBL" id="SOYY01000010">
    <property type="protein sequence ID" value="KAA0716138.1"/>
    <property type="molecule type" value="Genomic_DNA"/>
</dbReference>
<gene>
    <name evidence="2" type="ORF">E1301_Tti015848</name>
    <name evidence="3" type="ORF">E1301_Tti023815</name>
</gene>
<keyword evidence="4" id="KW-1185">Reference proteome</keyword>
<name>A0A5A9P2D5_9TELE</name>
<protein>
    <submittedName>
        <fullName evidence="2">Uncharacterized protein</fullName>
    </submittedName>
</protein>
<evidence type="ECO:0000313" key="3">
    <source>
        <dbReference type="EMBL" id="KAA0716201.1"/>
    </source>
</evidence>
<dbReference type="Proteomes" id="UP000324632">
    <property type="component" value="Chromosome 10"/>
</dbReference>
<proteinExistence type="predicted"/>
<evidence type="ECO:0000313" key="2">
    <source>
        <dbReference type="EMBL" id="KAA0716138.1"/>
    </source>
</evidence>
<feature type="region of interest" description="Disordered" evidence="1">
    <location>
        <begin position="1"/>
        <end position="37"/>
    </location>
</feature>
<dbReference type="EMBL" id="SOYY01000010">
    <property type="protein sequence ID" value="KAA0716201.1"/>
    <property type="molecule type" value="Genomic_DNA"/>
</dbReference>
<evidence type="ECO:0000313" key="4">
    <source>
        <dbReference type="Proteomes" id="UP000324632"/>
    </source>
</evidence>
<evidence type="ECO:0000256" key="1">
    <source>
        <dbReference type="SAM" id="MobiDB-lite"/>
    </source>
</evidence>
<dbReference type="AlphaFoldDB" id="A0A5A9P2D5"/>
<organism evidence="2 4">
    <name type="scientific">Triplophysa tibetana</name>
    <dbReference type="NCBI Taxonomy" id="1572043"/>
    <lineage>
        <taxon>Eukaryota</taxon>
        <taxon>Metazoa</taxon>
        <taxon>Chordata</taxon>
        <taxon>Craniata</taxon>
        <taxon>Vertebrata</taxon>
        <taxon>Euteleostomi</taxon>
        <taxon>Actinopterygii</taxon>
        <taxon>Neopterygii</taxon>
        <taxon>Teleostei</taxon>
        <taxon>Ostariophysi</taxon>
        <taxon>Cypriniformes</taxon>
        <taxon>Nemacheilidae</taxon>
        <taxon>Triplophysa</taxon>
    </lineage>
</organism>
<sequence length="182" mass="21129">MTDGTAHGNSRSHGTWRPHVPQRVLEEERHEDEDDVRASIQTAKADELASLKEESKTIDALQCQVFRGLPSELRESLVWNPDESNPEDYQTGHPEHMMQLKMIREQLGTIAVHQEAIAGEMMSSKEKLDSLRMEWKITYRKRDENFILLENINFKIMKLGDSLETLRMSRVKLMKTVRKSPQ</sequence>
<reference evidence="2 4" key="1">
    <citation type="journal article" date="2019" name="Mol. Ecol. Resour.">
        <title>Chromosome-level genome assembly of Triplophysa tibetana, a fish adapted to the harsh high-altitude environment of the Tibetan Plateau.</title>
        <authorList>
            <person name="Yang X."/>
            <person name="Liu H."/>
            <person name="Ma Z."/>
            <person name="Zou Y."/>
            <person name="Zou M."/>
            <person name="Mao Y."/>
            <person name="Li X."/>
            <person name="Wang H."/>
            <person name="Chen T."/>
            <person name="Wang W."/>
            <person name="Yang R."/>
        </authorList>
    </citation>
    <scope>NUCLEOTIDE SEQUENCE [LARGE SCALE GENOMIC DNA]</scope>
    <source>
        <strain evidence="2">TTIB1903HZAU</strain>
        <tissue evidence="2">Muscle</tissue>
    </source>
</reference>
<accession>A0A5A9P2D5</accession>
<comment type="caution">
    <text evidence="2">The sequence shown here is derived from an EMBL/GenBank/DDBJ whole genome shotgun (WGS) entry which is preliminary data.</text>
</comment>